<dbReference type="PROSITE" id="PS00211">
    <property type="entry name" value="ABC_TRANSPORTER_1"/>
    <property type="match status" value="1"/>
</dbReference>
<dbReference type="CDD" id="cd03257">
    <property type="entry name" value="ABC_NikE_OppD_transporters"/>
    <property type="match status" value="2"/>
</dbReference>
<feature type="domain" description="ABC transporter" evidence="6">
    <location>
        <begin position="6"/>
        <end position="257"/>
    </location>
</feature>
<evidence type="ECO:0000256" key="5">
    <source>
        <dbReference type="SAM" id="MobiDB-lite"/>
    </source>
</evidence>
<dbReference type="SUPFAM" id="SSF52540">
    <property type="entry name" value="P-loop containing nucleoside triphosphate hydrolases"/>
    <property type="match status" value="2"/>
</dbReference>
<name>A0ABP5CGG8_9MICO</name>
<keyword evidence="4 7" id="KW-0067">ATP-binding</keyword>
<accession>A0ABP5CGG8</accession>
<keyword evidence="2" id="KW-0813">Transport</keyword>
<dbReference type="PANTHER" id="PTHR43776:SF7">
    <property type="entry name" value="D,D-DIPEPTIDE TRANSPORT ATP-BINDING PROTEIN DDPF-RELATED"/>
    <property type="match status" value="1"/>
</dbReference>
<evidence type="ECO:0000256" key="4">
    <source>
        <dbReference type="ARBA" id="ARBA00022840"/>
    </source>
</evidence>
<comment type="caution">
    <text evidence="7">The sequence shown here is derived from an EMBL/GenBank/DDBJ whole genome shotgun (WGS) entry which is preliminary data.</text>
</comment>
<sequence length="578" mass="61422">MSEVVLELDRVSIATPAPAGGSGRTLVHDCTLQVHAGEALGLVGESGSGKTLSTRAVAGLLPEGFTVGGTIRIDGDDVSLLPPARLREVRARRLGMVFQTPRAHLNPFRTIGDFMTEALVSVAGERADAAARRAIDLLDEVGVPDPSRRMRQRPGDLSGGLLQRVMIAATLAMDPRILLADEITTALDVTTQEEVMAVIADLRRHRELAMLFITHDLPLAGAVCDRVVVMNQGRTVETLPAGSMRAEARDAYTIRLLSASLPAAEAGAGTVASDAVAGVLAQVAPAPILRVDGLRKVFRVPAATGFGHDEFVAVDDVGFELPQGGSLGIVGESGSGKSTTARIVCGLETADAGTVTVKGEDWTRPARGARGRRRRARIAQMVFQDPYQSLDPRQTVRECLTEAVALHRPKASRPEVTARVDELLANVALDATLADRHPRALSGGQRQRVTIARSLAADPEILVLDEAVSALDVTTQVEVLTLLDGIRRSTGVALLMISHDLNTVRRLCDEVVVMRSGGIVEHGPIADVLDRPAADYTKMLLDSIPREGWVPRRRRPARTGALPSVATSATPVPRGGTP</sequence>
<dbReference type="PROSITE" id="PS50893">
    <property type="entry name" value="ABC_TRANSPORTER_2"/>
    <property type="match status" value="2"/>
</dbReference>
<evidence type="ECO:0000313" key="8">
    <source>
        <dbReference type="Proteomes" id="UP001499954"/>
    </source>
</evidence>
<proteinExistence type="inferred from homology"/>
<keyword evidence="3" id="KW-0547">Nucleotide-binding</keyword>
<comment type="similarity">
    <text evidence="1">Belongs to the ABC transporter superfamily.</text>
</comment>
<dbReference type="SMART" id="SM00382">
    <property type="entry name" value="AAA"/>
    <property type="match status" value="2"/>
</dbReference>
<dbReference type="Proteomes" id="UP001499954">
    <property type="component" value="Unassembled WGS sequence"/>
</dbReference>
<gene>
    <name evidence="7" type="ORF">GCM10009717_32730</name>
</gene>
<dbReference type="NCBIfam" id="NF007739">
    <property type="entry name" value="PRK10419.1"/>
    <property type="match status" value="2"/>
</dbReference>
<dbReference type="EMBL" id="BAAAMK010000009">
    <property type="protein sequence ID" value="GAA1963406.1"/>
    <property type="molecule type" value="Genomic_DNA"/>
</dbReference>
<dbReference type="InterPro" id="IPR003593">
    <property type="entry name" value="AAA+_ATPase"/>
</dbReference>
<dbReference type="Pfam" id="PF08352">
    <property type="entry name" value="oligo_HPY"/>
    <property type="match status" value="1"/>
</dbReference>
<evidence type="ECO:0000256" key="3">
    <source>
        <dbReference type="ARBA" id="ARBA00022741"/>
    </source>
</evidence>
<dbReference type="InterPro" id="IPR013563">
    <property type="entry name" value="Oligopep_ABC_C"/>
</dbReference>
<dbReference type="Gene3D" id="3.40.50.300">
    <property type="entry name" value="P-loop containing nucleotide triphosphate hydrolases"/>
    <property type="match status" value="2"/>
</dbReference>
<keyword evidence="8" id="KW-1185">Reference proteome</keyword>
<dbReference type="Pfam" id="PF00005">
    <property type="entry name" value="ABC_tran"/>
    <property type="match status" value="2"/>
</dbReference>
<reference evidence="8" key="1">
    <citation type="journal article" date="2019" name="Int. J. Syst. Evol. Microbiol.">
        <title>The Global Catalogue of Microorganisms (GCM) 10K type strain sequencing project: providing services to taxonomists for standard genome sequencing and annotation.</title>
        <authorList>
            <consortium name="The Broad Institute Genomics Platform"/>
            <consortium name="The Broad Institute Genome Sequencing Center for Infectious Disease"/>
            <person name="Wu L."/>
            <person name="Ma J."/>
        </authorList>
    </citation>
    <scope>NUCLEOTIDE SEQUENCE [LARGE SCALE GENOMIC DNA]</scope>
    <source>
        <strain evidence="8">JCM 13584</strain>
    </source>
</reference>
<dbReference type="InterPro" id="IPR003439">
    <property type="entry name" value="ABC_transporter-like_ATP-bd"/>
</dbReference>
<evidence type="ECO:0000259" key="6">
    <source>
        <dbReference type="PROSITE" id="PS50893"/>
    </source>
</evidence>
<organism evidence="7 8">
    <name type="scientific">Agromyces allii</name>
    <dbReference type="NCBI Taxonomy" id="393607"/>
    <lineage>
        <taxon>Bacteria</taxon>
        <taxon>Bacillati</taxon>
        <taxon>Actinomycetota</taxon>
        <taxon>Actinomycetes</taxon>
        <taxon>Micrococcales</taxon>
        <taxon>Microbacteriaceae</taxon>
        <taxon>Agromyces</taxon>
    </lineage>
</organism>
<dbReference type="RefSeq" id="WP_157415810.1">
    <property type="nucleotide sequence ID" value="NZ_BAAAMK010000009.1"/>
</dbReference>
<protein>
    <submittedName>
        <fullName evidence="7">ABC transporter ATP-binding protein</fullName>
    </submittedName>
</protein>
<evidence type="ECO:0000256" key="2">
    <source>
        <dbReference type="ARBA" id="ARBA00022448"/>
    </source>
</evidence>
<dbReference type="InterPro" id="IPR027417">
    <property type="entry name" value="P-loop_NTPase"/>
</dbReference>
<feature type="domain" description="ABC transporter" evidence="6">
    <location>
        <begin position="289"/>
        <end position="541"/>
    </location>
</feature>
<dbReference type="PANTHER" id="PTHR43776">
    <property type="entry name" value="TRANSPORT ATP-BINDING PROTEIN"/>
    <property type="match status" value="1"/>
</dbReference>
<evidence type="ECO:0000313" key="7">
    <source>
        <dbReference type="EMBL" id="GAA1963406.1"/>
    </source>
</evidence>
<dbReference type="InterPro" id="IPR017871">
    <property type="entry name" value="ABC_transporter-like_CS"/>
</dbReference>
<feature type="region of interest" description="Disordered" evidence="5">
    <location>
        <begin position="552"/>
        <end position="578"/>
    </location>
</feature>
<dbReference type="InterPro" id="IPR050319">
    <property type="entry name" value="ABC_transp_ATP-bind"/>
</dbReference>
<dbReference type="GO" id="GO:0005524">
    <property type="term" value="F:ATP binding"/>
    <property type="evidence" value="ECO:0007669"/>
    <property type="project" value="UniProtKB-KW"/>
</dbReference>
<evidence type="ECO:0000256" key="1">
    <source>
        <dbReference type="ARBA" id="ARBA00005417"/>
    </source>
</evidence>